<gene>
    <name evidence="5" type="ORF">ADK38_11395</name>
</gene>
<evidence type="ECO:0000259" key="4">
    <source>
        <dbReference type="PROSITE" id="PS51471"/>
    </source>
</evidence>
<dbReference type="SUPFAM" id="SSF51197">
    <property type="entry name" value="Clavaminate synthase-like"/>
    <property type="match status" value="1"/>
</dbReference>
<sequence length="339" mass="37318">MGHHRESAAVVDGFVPVIDLSARRSAHGRGLIAEAIGAACESSGFFTIVGHGVPQELIDRMHTTTNAFFELPDGSMDLVANRPGVAGFRRFGGTSALSLDQRTPPDLCEVFTCHVTGELPEDERARLGDYWAPWQAANIWPEAPAGFRDTWQAYLSAMTELASDIMRLFASALGLAEDFWDDRFDRHTSALIANYYYPQLAAPMPGQLRRGAHTDWGSLTILHQEDGRGGLQVLRNSGETSEWRDVPAIPGSFVVNIGDLMALWTSGRWVSTMHRVLNPERGNHSSRLSIPFFHQPNHDAPVEPIAAIAIPEYERPPTDGMTSGQWIAAKMVKTFANEP</sequence>
<dbReference type="PANTHER" id="PTHR47990">
    <property type="entry name" value="2-OXOGLUTARATE (2OG) AND FE(II)-DEPENDENT OXYGENASE SUPERFAMILY PROTEIN-RELATED"/>
    <property type="match status" value="1"/>
</dbReference>
<dbReference type="PROSITE" id="PS51471">
    <property type="entry name" value="FE2OG_OXY"/>
    <property type="match status" value="1"/>
</dbReference>
<evidence type="ECO:0000313" key="5">
    <source>
        <dbReference type="EMBL" id="KOG89954.1"/>
    </source>
</evidence>
<dbReference type="Pfam" id="PF03171">
    <property type="entry name" value="2OG-FeII_Oxy"/>
    <property type="match status" value="1"/>
</dbReference>
<name>A0ABR5J959_9ACTN</name>
<keyword evidence="6" id="KW-1185">Reference proteome</keyword>
<dbReference type="InterPro" id="IPR027443">
    <property type="entry name" value="IPNS-like_sf"/>
</dbReference>
<reference evidence="5 6" key="1">
    <citation type="submission" date="2015-07" db="EMBL/GenBank/DDBJ databases">
        <authorList>
            <person name="Ju K.-S."/>
            <person name="Doroghazi J.R."/>
            <person name="Metcalf W.W."/>
        </authorList>
    </citation>
    <scope>NUCLEOTIDE SEQUENCE [LARGE SCALE GENOMIC DNA]</scope>
    <source>
        <strain evidence="5 6">NRRL B-3589</strain>
    </source>
</reference>
<dbReference type="RefSeq" id="WP_030874177.1">
    <property type="nucleotide sequence ID" value="NZ_JBIRHZ010000007.1"/>
</dbReference>
<dbReference type="Proteomes" id="UP000037020">
    <property type="component" value="Unassembled WGS sequence"/>
</dbReference>
<dbReference type="InterPro" id="IPR044861">
    <property type="entry name" value="IPNS-like_FE2OG_OXY"/>
</dbReference>
<evidence type="ECO:0000256" key="1">
    <source>
        <dbReference type="ARBA" id="ARBA00004792"/>
    </source>
</evidence>
<dbReference type="InterPro" id="IPR005123">
    <property type="entry name" value="Oxoglu/Fe-dep_dioxygenase_dom"/>
</dbReference>
<proteinExistence type="inferred from homology"/>
<dbReference type="Pfam" id="PF14226">
    <property type="entry name" value="DIOX_N"/>
    <property type="match status" value="1"/>
</dbReference>
<feature type="domain" description="Fe2OG dioxygenase" evidence="4">
    <location>
        <begin position="186"/>
        <end position="296"/>
    </location>
</feature>
<comment type="caution">
    <text evidence="5">The sequence shown here is derived from an EMBL/GenBank/DDBJ whole genome shotgun (WGS) entry which is preliminary data.</text>
</comment>
<evidence type="ECO:0000256" key="3">
    <source>
        <dbReference type="RuleBase" id="RU003682"/>
    </source>
</evidence>
<evidence type="ECO:0000256" key="2">
    <source>
        <dbReference type="ARBA" id="ARBA00023194"/>
    </source>
</evidence>
<dbReference type="Gene3D" id="2.60.120.330">
    <property type="entry name" value="B-lactam Antibiotic, Isopenicillin N Synthase, Chain"/>
    <property type="match status" value="1"/>
</dbReference>
<keyword evidence="3" id="KW-0408">Iron</keyword>
<protein>
    <submittedName>
        <fullName evidence="5">2OG-Fe(II) oxygenase</fullName>
    </submittedName>
</protein>
<organism evidence="5 6">
    <name type="scientific">Streptomyces varsoviensis</name>
    <dbReference type="NCBI Taxonomy" id="67373"/>
    <lineage>
        <taxon>Bacteria</taxon>
        <taxon>Bacillati</taxon>
        <taxon>Actinomycetota</taxon>
        <taxon>Actinomycetes</taxon>
        <taxon>Kitasatosporales</taxon>
        <taxon>Streptomycetaceae</taxon>
        <taxon>Streptomyces</taxon>
    </lineage>
</organism>
<keyword evidence="3" id="KW-0560">Oxidoreductase</keyword>
<comment type="similarity">
    <text evidence="3">Belongs to the iron/ascorbate-dependent oxidoreductase family.</text>
</comment>
<keyword evidence="2" id="KW-0045">Antibiotic biosynthesis</keyword>
<dbReference type="InterPro" id="IPR026992">
    <property type="entry name" value="DIOX_N"/>
</dbReference>
<evidence type="ECO:0000313" key="6">
    <source>
        <dbReference type="Proteomes" id="UP000037020"/>
    </source>
</evidence>
<dbReference type="InterPro" id="IPR050231">
    <property type="entry name" value="Iron_ascorbate_oxido_reductase"/>
</dbReference>
<keyword evidence="3" id="KW-0479">Metal-binding</keyword>
<dbReference type="EMBL" id="LGUT01000947">
    <property type="protein sequence ID" value="KOG89954.1"/>
    <property type="molecule type" value="Genomic_DNA"/>
</dbReference>
<accession>A0ABR5J959</accession>
<dbReference type="PRINTS" id="PR00682">
    <property type="entry name" value="IPNSYNTHASE"/>
</dbReference>
<comment type="pathway">
    <text evidence="1">Antibiotic biosynthesis.</text>
</comment>